<organism evidence="1 2">
    <name type="scientific">Pseudomonas hunanensis</name>
    <dbReference type="NCBI Taxonomy" id="1247546"/>
    <lineage>
        <taxon>Bacteria</taxon>
        <taxon>Pseudomonadati</taxon>
        <taxon>Pseudomonadota</taxon>
        <taxon>Gammaproteobacteria</taxon>
        <taxon>Pseudomonadales</taxon>
        <taxon>Pseudomonadaceae</taxon>
        <taxon>Pseudomonas</taxon>
    </lineage>
</organism>
<proteinExistence type="predicted"/>
<gene>
    <name evidence="1" type="ORF">J2W83_003753</name>
</gene>
<protein>
    <submittedName>
        <fullName evidence="1">O-antigen/teichoic acid export membrane protein</fullName>
    </submittedName>
</protein>
<keyword evidence="2" id="KW-1185">Reference proteome</keyword>
<sequence length="428" mass="45846">MHYKNIVWNLLGLGLPLIIAALTVPGLISIVGTERFGLLALAWGLIGYAGALDLGIGRALTQRIASLRDGPQAAIIADVIATAVTLTSVVGIVGFVAIALGSAAGLQQFIPRQSIPASEITFSLLLLAFALPMQAVSATYRGVNEAYLNFRGISLLRIGLGVANFGGPYLVAQFTHELQWLVSTLVISRAVALLIYRINAKACLQGQGPGRYVKEQAIQLLRFGGWVTVSSVVSPFLVQADRFFVGFLLSAAAVTAYVIPYEITVQAMILVGAVTTVAFPAIAGLMQQGVDKAWTLFRTWTLRVAAMMLVIMSAMALLMPIVLNLWVGEYVNAESVAVGRILCAGVFLNGVGAMLYAFLHAQGRTRITAIFHLIELPLFVGALYWLIQDLGVIGAALAWLLRTLLDTLLLSWAVWQAKGDRGLVNVVE</sequence>
<dbReference type="Proteomes" id="UP001259587">
    <property type="component" value="Unassembled WGS sequence"/>
</dbReference>
<dbReference type="EMBL" id="JAVDTH010000024">
    <property type="protein sequence ID" value="MDR6714137.1"/>
    <property type="molecule type" value="Genomic_DNA"/>
</dbReference>
<name>A0ACC6K6U1_9PSED</name>
<reference evidence="1" key="1">
    <citation type="submission" date="2023-07" db="EMBL/GenBank/DDBJ databases">
        <title>Sorghum-associated microbial communities from plants grown in Nebraska, USA.</title>
        <authorList>
            <person name="Schachtman D."/>
        </authorList>
    </citation>
    <scope>NUCLEOTIDE SEQUENCE</scope>
    <source>
        <strain evidence="1">BE56</strain>
    </source>
</reference>
<evidence type="ECO:0000313" key="2">
    <source>
        <dbReference type="Proteomes" id="UP001259587"/>
    </source>
</evidence>
<comment type="caution">
    <text evidence="1">The sequence shown here is derived from an EMBL/GenBank/DDBJ whole genome shotgun (WGS) entry which is preliminary data.</text>
</comment>
<evidence type="ECO:0000313" key="1">
    <source>
        <dbReference type="EMBL" id="MDR6714137.1"/>
    </source>
</evidence>
<accession>A0ACC6K6U1</accession>